<dbReference type="CDD" id="cd02440">
    <property type="entry name" value="AdoMet_MTases"/>
    <property type="match status" value="1"/>
</dbReference>
<sequence>MTSFSVTAYGIEKNKYGFHELVSKPSETELKDYYANKYYQQSIQMHQHEYSAEDLLWKRKKLEQKAYLAEQYSGNPAGNGVKRFLDVGAGEGFAMRFFAEAGWEASGLDYSSYGCTVHNPEMLENLLIGDIGDSIDRLVAEAASFDLILLDNILEHVLDPLAVLQKIRHLLADKGVLIIEVPNDFSRLQRELMHAGCIDRPFWVVKPDHISYFNAEGLTALCDEAGYARFKLICDYPIDLALFNDNTNYVMHPGAGKPVHKARMRVENLIHDISIDKAVTLYEAFADLGLGRNLIGLFHKKSDL</sequence>
<evidence type="ECO:0000313" key="1">
    <source>
        <dbReference type="EMBL" id="MCQ8126930.1"/>
    </source>
</evidence>
<organism evidence="1 2">
    <name type="scientific">Methylomonas rivi</name>
    <dbReference type="NCBI Taxonomy" id="2952226"/>
    <lineage>
        <taxon>Bacteria</taxon>
        <taxon>Pseudomonadati</taxon>
        <taxon>Pseudomonadota</taxon>
        <taxon>Gammaproteobacteria</taxon>
        <taxon>Methylococcales</taxon>
        <taxon>Methylococcaceae</taxon>
        <taxon>Methylomonas</taxon>
    </lineage>
</organism>
<gene>
    <name evidence="1" type="ORF">NP596_00555</name>
</gene>
<protein>
    <submittedName>
        <fullName evidence="1">Class I SAM-dependent methyltransferase</fullName>
    </submittedName>
</protein>
<evidence type="ECO:0000313" key="2">
    <source>
        <dbReference type="Proteomes" id="UP001524586"/>
    </source>
</evidence>
<dbReference type="Pfam" id="PF13489">
    <property type="entry name" value="Methyltransf_23"/>
    <property type="match status" value="1"/>
</dbReference>
<dbReference type="PANTHER" id="PTHR43861">
    <property type="entry name" value="TRANS-ACONITATE 2-METHYLTRANSFERASE-RELATED"/>
    <property type="match status" value="1"/>
</dbReference>
<keyword evidence="1" id="KW-0489">Methyltransferase</keyword>
<dbReference type="Proteomes" id="UP001524586">
    <property type="component" value="Unassembled WGS sequence"/>
</dbReference>
<dbReference type="GO" id="GO:0008168">
    <property type="term" value="F:methyltransferase activity"/>
    <property type="evidence" value="ECO:0007669"/>
    <property type="project" value="UniProtKB-KW"/>
</dbReference>
<dbReference type="RefSeq" id="WP_256613247.1">
    <property type="nucleotide sequence ID" value="NZ_JANIBK010000001.1"/>
</dbReference>
<dbReference type="EMBL" id="JANIBK010000001">
    <property type="protein sequence ID" value="MCQ8126930.1"/>
    <property type="molecule type" value="Genomic_DNA"/>
</dbReference>
<keyword evidence="1" id="KW-0808">Transferase</keyword>
<dbReference type="Gene3D" id="3.40.50.150">
    <property type="entry name" value="Vaccinia Virus protein VP39"/>
    <property type="match status" value="1"/>
</dbReference>
<reference evidence="1 2" key="1">
    <citation type="submission" date="2022-07" db="EMBL/GenBank/DDBJ databases">
        <title>Methylomonas rivi sp. nov., Methylomonas rosea sp. nov., Methylomonas aureus sp. nov. and Methylomonas subterranea sp. nov., four novel methanotrophs isolated from a freshwater creek and the deep terrestrial subsurface.</title>
        <authorList>
            <person name="Abin C."/>
            <person name="Sankaranarayanan K."/>
            <person name="Garner C."/>
            <person name="Sindelar R."/>
            <person name="Kotary K."/>
            <person name="Garner R."/>
            <person name="Barclay S."/>
            <person name="Lawson P."/>
            <person name="Krumholz L."/>
        </authorList>
    </citation>
    <scope>NUCLEOTIDE SEQUENCE [LARGE SCALE GENOMIC DNA]</scope>
    <source>
        <strain evidence="1 2">WSC-6</strain>
    </source>
</reference>
<name>A0ABT1TZD2_9GAMM</name>
<dbReference type="SUPFAM" id="SSF53335">
    <property type="entry name" value="S-adenosyl-L-methionine-dependent methyltransferases"/>
    <property type="match status" value="1"/>
</dbReference>
<proteinExistence type="predicted"/>
<dbReference type="PANTHER" id="PTHR43861:SF6">
    <property type="entry name" value="METHYLTRANSFERASE TYPE 11"/>
    <property type="match status" value="1"/>
</dbReference>
<comment type="caution">
    <text evidence="1">The sequence shown here is derived from an EMBL/GenBank/DDBJ whole genome shotgun (WGS) entry which is preliminary data.</text>
</comment>
<dbReference type="InterPro" id="IPR029063">
    <property type="entry name" value="SAM-dependent_MTases_sf"/>
</dbReference>
<keyword evidence="2" id="KW-1185">Reference proteome</keyword>
<dbReference type="GO" id="GO:0032259">
    <property type="term" value="P:methylation"/>
    <property type="evidence" value="ECO:0007669"/>
    <property type="project" value="UniProtKB-KW"/>
</dbReference>
<accession>A0ABT1TZD2</accession>